<gene>
    <name evidence="2" type="ORF">FOMPIDRAFT_1079460</name>
</gene>
<dbReference type="HOGENOM" id="CLU_2580258_0_0_1"/>
<dbReference type="STRING" id="743788.S8E139"/>
<keyword evidence="3" id="KW-1185">Reference proteome</keyword>
<proteinExistence type="predicted"/>
<accession>S8E139</accession>
<feature type="non-terminal residue" evidence="2">
    <location>
        <position position="81"/>
    </location>
</feature>
<dbReference type="Proteomes" id="UP000015241">
    <property type="component" value="Unassembled WGS sequence"/>
</dbReference>
<dbReference type="AlphaFoldDB" id="S8E139"/>
<dbReference type="EMBL" id="KE504179">
    <property type="protein sequence ID" value="EPS97133.1"/>
    <property type="molecule type" value="Genomic_DNA"/>
</dbReference>
<dbReference type="InterPro" id="IPR001810">
    <property type="entry name" value="F-box_dom"/>
</dbReference>
<feature type="non-terminal residue" evidence="2">
    <location>
        <position position="1"/>
    </location>
</feature>
<dbReference type="Gene3D" id="1.20.1280.50">
    <property type="match status" value="1"/>
</dbReference>
<name>S8E139_FOMSC</name>
<dbReference type="InParanoid" id="S8E139"/>
<dbReference type="OrthoDB" id="2804675at2759"/>
<evidence type="ECO:0000313" key="2">
    <source>
        <dbReference type="EMBL" id="EPS97133.1"/>
    </source>
</evidence>
<protein>
    <recommendedName>
        <fullName evidence="1">F-box domain-containing protein</fullName>
    </recommendedName>
</protein>
<dbReference type="InterPro" id="IPR036047">
    <property type="entry name" value="F-box-like_dom_sf"/>
</dbReference>
<evidence type="ECO:0000259" key="1">
    <source>
        <dbReference type="Pfam" id="PF12937"/>
    </source>
</evidence>
<dbReference type="SUPFAM" id="SSF81383">
    <property type="entry name" value="F-box domain"/>
    <property type="match status" value="1"/>
</dbReference>
<organism evidence="2 3">
    <name type="scientific">Fomitopsis schrenkii</name>
    <name type="common">Brown rot fungus</name>
    <dbReference type="NCBI Taxonomy" id="2126942"/>
    <lineage>
        <taxon>Eukaryota</taxon>
        <taxon>Fungi</taxon>
        <taxon>Dikarya</taxon>
        <taxon>Basidiomycota</taxon>
        <taxon>Agaricomycotina</taxon>
        <taxon>Agaricomycetes</taxon>
        <taxon>Polyporales</taxon>
        <taxon>Fomitopsis</taxon>
    </lineage>
</organism>
<sequence length="81" mass="9565">SIPLEIFEHILDFLRWQRKDLYNCALVCRAWHHHSQLLLYSRVVVSSRAAYDSVARSSIRDGRSRQYLAMTRTLLITDTFP</sequence>
<evidence type="ECO:0000313" key="3">
    <source>
        <dbReference type="Proteomes" id="UP000015241"/>
    </source>
</evidence>
<dbReference type="Pfam" id="PF12937">
    <property type="entry name" value="F-box-like"/>
    <property type="match status" value="1"/>
</dbReference>
<feature type="domain" description="F-box" evidence="1">
    <location>
        <begin position="2"/>
        <end position="44"/>
    </location>
</feature>
<reference evidence="2 3" key="1">
    <citation type="journal article" date="2012" name="Science">
        <title>The Paleozoic origin of enzymatic lignin decomposition reconstructed from 31 fungal genomes.</title>
        <authorList>
            <person name="Floudas D."/>
            <person name="Binder M."/>
            <person name="Riley R."/>
            <person name="Barry K."/>
            <person name="Blanchette R.A."/>
            <person name="Henrissat B."/>
            <person name="Martinez A.T."/>
            <person name="Otillar R."/>
            <person name="Spatafora J.W."/>
            <person name="Yadav J.S."/>
            <person name="Aerts A."/>
            <person name="Benoit I."/>
            <person name="Boyd A."/>
            <person name="Carlson A."/>
            <person name="Copeland A."/>
            <person name="Coutinho P.M."/>
            <person name="de Vries R.P."/>
            <person name="Ferreira P."/>
            <person name="Findley K."/>
            <person name="Foster B."/>
            <person name="Gaskell J."/>
            <person name="Glotzer D."/>
            <person name="Gorecki P."/>
            <person name="Heitman J."/>
            <person name="Hesse C."/>
            <person name="Hori C."/>
            <person name="Igarashi K."/>
            <person name="Jurgens J.A."/>
            <person name="Kallen N."/>
            <person name="Kersten P."/>
            <person name="Kohler A."/>
            <person name="Kuees U."/>
            <person name="Kumar T.K.A."/>
            <person name="Kuo A."/>
            <person name="LaButti K."/>
            <person name="Larrondo L.F."/>
            <person name="Lindquist E."/>
            <person name="Ling A."/>
            <person name="Lombard V."/>
            <person name="Lucas S."/>
            <person name="Lundell T."/>
            <person name="Martin R."/>
            <person name="McLaughlin D.J."/>
            <person name="Morgenstern I."/>
            <person name="Morin E."/>
            <person name="Murat C."/>
            <person name="Nagy L.G."/>
            <person name="Nolan M."/>
            <person name="Ohm R.A."/>
            <person name="Patyshakuliyeva A."/>
            <person name="Rokas A."/>
            <person name="Ruiz-Duenas F.J."/>
            <person name="Sabat G."/>
            <person name="Salamov A."/>
            <person name="Samejima M."/>
            <person name="Schmutz J."/>
            <person name="Slot J.C."/>
            <person name="St John F."/>
            <person name="Stenlid J."/>
            <person name="Sun H."/>
            <person name="Sun S."/>
            <person name="Syed K."/>
            <person name="Tsang A."/>
            <person name="Wiebenga A."/>
            <person name="Young D."/>
            <person name="Pisabarro A."/>
            <person name="Eastwood D.C."/>
            <person name="Martin F."/>
            <person name="Cullen D."/>
            <person name="Grigoriev I.V."/>
            <person name="Hibbett D.S."/>
        </authorList>
    </citation>
    <scope>NUCLEOTIDE SEQUENCE</scope>
    <source>
        <strain evidence="3">FP-58527</strain>
    </source>
</reference>